<protein>
    <submittedName>
        <fullName evidence="1">Uncharacterized protein</fullName>
    </submittedName>
</protein>
<comment type="caution">
    <text evidence="1">The sequence shown here is derived from an EMBL/GenBank/DDBJ whole genome shotgun (WGS) entry which is preliminary data.</text>
</comment>
<reference evidence="1" key="1">
    <citation type="submission" date="2021-01" db="EMBL/GenBank/DDBJ databases">
        <title>Whole genome shotgun sequence of Rhizocola hellebori NBRC 109834.</title>
        <authorList>
            <person name="Komaki H."/>
            <person name="Tamura T."/>
        </authorList>
    </citation>
    <scope>NUCLEOTIDE SEQUENCE</scope>
    <source>
        <strain evidence="1">NBRC 109834</strain>
    </source>
</reference>
<dbReference type="RefSeq" id="WP_203907377.1">
    <property type="nucleotide sequence ID" value="NZ_BONY01000007.1"/>
</dbReference>
<sequence>MEADIMRASIGVCRDASVAWQMAAFSVHPSLVTFAIGSFDECGMSGPFAVLMYSLRVDEYVHDNGRQVITASGRMRSLTMVGDGILREDVEHDFLAVAADRCGDVAPRMDIHFVTPFWTPGLVQPVATPSIVRPGWTRFGGELVIAALNETSMRLGVIDA</sequence>
<organism evidence="1 2">
    <name type="scientific">Rhizocola hellebori</name>
    <dbReference type="NCBI Taxonomy" id="1392758"/>
    <lineage>
        <taxon>Bacteria</taxon>
        <taxon>Bacillati</taxon>
        <taxon>Actinomycetota</taxon>
        <taxon>Actinomycetes</taxon>
        <taxon>Micromonosporales</taxon>
        <taxon>Micromonosporaceae</taxon>
        <taxon>Rhizocola</taxon>
    </lineage>
</organism>
<dbReference type="EMBL" id="BONY01000007">
    <property type="protein sequence ID" value="GIH03471.1"/>
    <property type="molecule type" value="Genomic_DNA"/>
</dbReference>
<evidence type="ECO:0000313" key="2">
    <source>
        <dbReference type="Proteomes" id="UP000612899"/>
    </source>
</evidence>
<accession>A0A8J3Q4Z6</accession>
<dbReference type="AlphaFoldDB" id="A0A8J3Q4Z6"/>
<evidence type="ECO:0000313" key="1">
    <source>
        <dbReference type="EMBL" id="GIH03471.1"/>
    </source>
</evidence>
<gene>
    <name evidence="1" type="ORF">Rhe02_15380</name>
</gene>
<keyword evidence="2" id="KW-1185">Reference proteome</keyword>
<dbReference type="Proteomes" id="UP000612899">
    <property type="component" value="Unassembled WGS sequence"/>
</dbReference>
<name>A0A8J3Q4Z6_9ACTN</name>
<proteinExistence type="predicted"/>